<gene>
    <name evidence="2" type="ORF">MYCIT1_LOCUS25010</name>
</gene>
<dbReference type="Proteomes" id="UP001295794">
    <property type="component" value="Unassembled WGS sequence"/>
</dbReference>
<accession>A0AAD2HKN8</accession>
<feature type="transmembrane region" description="Helical" evidence="1">
    <location>
        <begin position="20"/>
        <end position="40"/>
    </location>
</feature>
<proteinExistence type="predicted"/>
<evidence type="ECO:0000313" key="3">
    <source>
        <dbReference type="Proteomes" id="UP001295794"/>
    </source>
</evidence>
<feature type="transmembrane region" description="Helical" evidence="1">
    <location>
        <begin position="188"/>
        <end position="208"/>
    </location>
</feature>
<name>A0AAD2HKN8_9AGAR</name>
<sequence>MSSPAAISAELSAFKQLETALNHTSITNYSLLSAIAFYAFDFILTFPEENRYLAFPVLGFMGFCERAHFLVNEAFTYLGTSSNIPLFYCIIPWFVSVEHKVRSDAGLRQETYRQFSLAAIMLLRVHALYGRNKTLRNTLVVLFAAALTTELLIAIIKLSTDHIVIKTVPSPLLIEPVNFCNGKAPRYLLVYPGPMMAFDLALLCLVVIRSWRMHKEQFPGHQESSWSGIRVLKVMFRDSVIYFACAFGINLFNVLVWALAPYDLLTLGTGWAVAIPIAVATRILVNMRQAYEQPAGEASCQGEVSDFRVAPRPVDSFNSSQNTSRTQF</sequence>
<keyword evidence="1" id="KW-1133">Transmembrane helix</keyword>
<comment type="caution">
    <text evidence="2">The sequence shown here is derived from an EMBL/GenBank/DDBJ whole genome shotgun (WGS) entry which is preliminary data.</text>
</comment>
<dbReference type="EMBL" id="CAVNYO010000411">
    <property type="protein sequence ID" value="CAK5276603.1"/>
    <property type="molecule type" value="Genomic_DNA"/>
</dbReference>
<feature type="transmembrane region" description="Helical" evidence="1">
    <location>
        <begin position="75"/>
        <end position="95"/>
    </location>
</feature>
<feature type="transmembrane region" description="Helical" evidence="1">
    <location>
        <begin position="265"/>
        <end position="285"/>
    </location>
</feature>
<keyword evidence="1" id="KW-0472">Membrane</keyword>
<feature type="transmembrane region" description="Helical" evidence="1">
    <location>
        <begin position="138"/>
        <end position="156"/>
    </location>
</feature>
<evidence type="ECO:0000313" key="2">
    <source>
        <dbReference type="EMBL" id="CAK5276603.1"/>
    </source>
</evidence>
<dbReference type="AlphaFoldDB" id="A0AAD2HKN8"/>
<evidence type="ECO:0000256" key="1">
    <source>
        <dbReference type="SAM" id="Phobius"/>
    </source>
</evidence>
<reference evidence="2" key="1">
    <citation type="submission" date="2023-11" db="EMBL/GenBank/DDBJ databases">
        <authorList>
            <person name="De Vega J J."/>
            <person name="De Vega J J."/>
        </authorList>
    </citation>
    <scope>NUCLEOTIDE SEQUENCE</scope>
</reference>
<keyword evidence="3" id="KW-1185">Reference proteome</keyword>
<feature type="transmembrane region" description="Helical" evidence="1">
    <location>
        <begin position="240"/>
        <end position="259"/>
    </location>
</feature>
<keyword evidence="1" id="KW-0812">Transmembrane</keyword>
<organism evidence="2 3">
    <name type="scientific">Mycena citricolor</name>
    <dbReference type="NCBI Taxonomy" id="2018698"/>
    <lineage>
        <taxon>Eukaryota</taxon>
        <taxon>Fungi</taxon>
        <taxon>Dikarya</taxon>
        <taxon>Basidiomycota</taxon>
        <taxon>Agaricomycotina</taxon>
        <taxon>Agaricomycetes</taxon>
        <taxon>Agaricomycetidae</taxon>
        <taxon>Agaricales</taxon>
        <taxon>Marasmiineae</taxon>
        <taxon>Mycenaceae</taxon>
        <taxon>Mycena</taxon>
    </lineage>
</organism>
<protein>
    <submittedName>
        <fullName evidence="2">Uncharacterized protein</fullName>
    </submittedName>
</protein>